<reference evidence="4 5" key="2">
    <citation type="submission" date="2018-06" db="EMBL/GenBank/DDBJ databases">
        <title>Metagenomic assembly of (sub)arctic Cyanobacteria and their associated microbiome from non-axenic cultures.</title>
        <authorList>
            <person name="Baurain D."/>
        </authorList>
    </citation>
    <scope>NUCLEOTIDE SEQUENCE [LARGE SCALE GENOMIC DNA]</scope>
    <source>
        <strain evidence="4">ULC129bin1</strain>
    </source>
</reference>
<evidence type="ECO:0000313" key="4">
    <source>
        <dbReference type="EMBL" id="PZO10757.1"/>
    </source>
</evidence>
<reference evidence="5" key="1">
    <citation type="submission" date="2018-04" db="EMBL/GenBank/DDBJ databases">
        <authorList>
            <person name="Cornet L."/>
        </authorList>
    </citation>
    <scope>NUCLEOTIDE SEQUENCE [LARGE SCALE GENOMIC DNA]</scope>
</reference>
<name>A0A2W4TUX5_9CYAN</name>
<dbReference type="InterPro" id="IPR054767">
    <property type="entry name" value="Cas10-Cmr2_palm2"/>
</dbReference>
<dbReference type="GO" id="GO:0051607">
    <property type="term" value="P:defense response to virus"/>
    <property type="evidence" value="ECO:0007669"/>
    <property type="project" value="UniProtKB-KW"/>
</dbReference>
<dbReference type="AlphaFoldDB" id="A0A2W4TUX5"/>
<evidence type="ECO:0000256" key="1">
    <source>
        <dbReference type="ARBA" id="ARBA00022741"/>
    </source>
</evidence>
<evidence type="ECO:0000313" key="5">
    <source>
        <dbReference type="Proteomes" id="UP000249354"/>
    </source>
</evidence>
<accession>A0A2W4TUX5</accession>
<proteinExistence type="predicted"/>
<evidence type="ECO:0000256" key="2">
    <source>
        <dbReference type="ARBA" id="ARBA00023118"/>
    </source>
</evidence>
<dbReference type="Gene3D" id="3.30.70.270">
    <property type="match status" value="1"/>
</dbReference>
<keyword evidence="1" id="KW-0547">Nucleotide-binding</keyword>
<protein>
    <recommendedName>
        <fullName evidence="3">Cas10/Cmr2 second palm domain-containing protein</fullName>
    </recommendedName>
</protein>
<evidence type="ECO:0000259" key="3">
    <source>
        <dbReference type="Pfam" id="PF22335"/>
    </source>
</evidence>
<dbReference type="InterPro" id="IPR043128">
    <property type="entry name" value="Rev_trsase/Diguanyl_cyclase"/>
</dbReference>
<feature type="domain" description="Cas10/Cmr2 second palm" evidence="3">
    <location>
        <begin position="42"/>
        <end position="152"/>
    </location>
</feature>
<organism evidence="4 5">
    <name type="scientific">Leptolyngbya foveolarum</name>
    <dbReference type="NCBI Taxonomy" id="47253"/>
    <lineage>
        <taxon>Bacteria</taxon>
        <taxon>Bacillati</taxon>
        <taxon>Cyanobacteriota</taxon>
        <taxon>Cyanophyceae</taxon>
        <taxon>Leptolyngbyales</taxon>
        <taxon>Leptolyngbyaceae</taxon>
        <taxon>Leptolyngbya group</taxon>
        <taxon>Leptolyngbya</taxon>
    </lineage>
</organism>
<dbReference type="GO" id="GO:0000166">
    <property type="term" value="F:nucleotide binding"/>
    <property type="evidence" value="ECO:0007669"/>
    <property type="project" value="UniProtKB-KW"/>
</dbReference>
<dbReference type="EMBL" id="QBMC01000207">
    <property type="protein sequence ID" value="PZO10757.1"/>
    <property type="molecule type" value="Genomic_DNA"/>
</dbReference>
<dbReference type="Proteomes" id="UP000249354">
    <property type="component" value="Unassembled WGS sequence"/>
</dbReference>
<dbReference type="Pfam" id="PF22335">
    <property type="entry name" value="Cas10-Cmr2_palm2"/>
    <property type="match status" value="1"/>
</dbReference>
<keyword evidence="2" id="KW-0051">Antiviral defense</keyword>
<comment type="caution">
    <text evidence="4">The sequence shown here is derived from an EMBL/GenBank/DDBJ whole genome shotgun (WGS) entry which is preliminary data.</text>
</comment>
<gene>
    <name evidence="4" type="ORF">DCF25_20240</name>
</gene>
<sequence length="405" mass="44678">MGLTLEERTGQGSKLSDVRNAVDAAHNSTGLINGSPADWWVIVLADGDNMGQFVSGKKLEKYERYVQRDALDESALTGDVLDRFLQQTTKRMGPATHVGLNRALLDFSNRLVPYLTERRFCGRVIYSGGDDVMAVLPLEDLPGYLCSLRSAWSGQPDPDGEFEAAGGYWRPKSDRAKKSLPNRPWFTMGETATMSVGVVIAHKSVPLPTVLESLWDAESKQAKGMPGKNGLCFRVLYGNGNQLEALMSGSGSADEAASLNGEKQATDLFSRWWDWVGRYEDYGDKLSPVLYRLSEELPKRAAVGDRLLAKAAQVIVNRRDSAEDLAVVNHALVIWIEQWENWAIAARSHPTQSNLGTESADLGKLLRFSAFWIDKRVERLGWANAGRAMAKTTTKTTEEGPNVLV</sequence>